<keyword evidence="1" id="KW-0808">Transferase</keyword>
<evidence type="ECO:0000256" key="5">
    <source>
        <dbReference type="ARBA" id="ARBA00038035"/>
    </source>
</evidence>
<evidence type="ECO:0000256" key="2">
    <source>
        <dbReference type="ARBA" id="ARBA00022741"/>
    </source>
</evidence>
<dbReference type="GO" id="GO:0005524">
    <property type="term" value="F:ATP binding"/>
    <property type="evidence" value="ECO:0007669"/>
    <property type="project" value="UniProtKB-KW"/>
</dbReference>
<dbReference type="PROSITE" id="PS50011">
    <property type="entry name" value="PROTEIN_KINASE_DOM"/>
    <property type="match status" value="1"/>
</dbReference>
<dbReference type="InterPro" id="IPR011009">
    <property type="entry name" value="Kinase-like_dom_sf"/>
</dbReference>
<comment type="catalytic activity">
    <reaction evidence="8">
        <text>L-threonyl-[protein] + ATP = O-phospho-L-threonyl-[protein] + ADP + H(+)</text>
        <dbReference type="Rhea" id="RHEA:46608"/>
        <dbReference type="Rhea" id="RHEA-COMP:11060"/>
        <dbReference type="Rhea" id="RHEA-COMP:11605"/>
        <dbReference type="ChEBI" id="CHEBI:15378"/>
        <dbReference type="ChEBI" id="CHEBI:30013"/>
        <dbReference type="ChEBI" id="CHEBI:30616"/>
        <dbReference type="ChEBI" id="CHEBI:61977"/>
        <dbReference type="ChEBI" id="CHEBI:456216"/>
        <dbReference type="EC" id="2.7.12.2"/>
    </reaction>
</comment>
<sequence length="48" mass="5361">MHRDVKPRNVLVNQKGEVKICDFGASKILESESKASSFKGTLLYLPPE</sequence>
<keyword evidence="11" id="KW-1185">Reference proteome</keyword>
<evidence type="ECO:0000256" key="3">
    <source>
        <dbReference type="ARBA" id="ARBA00022777"/>
    </source>
</evidence>
<proteinExistence type="inferred from homology"/>
<feature type="domain" description="Protein kinase" evidence="10">
    <location>
        <begin position="1"/>
        <end position="48"/>
    </location>
</feature>
<comment type="similarity">
    <text evidence="5">Belongs to the protein kinase superfamily. STE Ser/Thr protein kinase family. MAP kinase kinase subfamily.</text>
</comment>
<dbReference type="SUPFAM" id="SSF56112">
    <property type="entry name" value="Protein kinase-like (PK-like)"/>
    <property type="match status" value="1"/>
</dbReference>
<evidence type="ECO:0000256" key="4">
    <source>
        <dbReference type="ARBA" id="ARBA00022840"/>
    </source>
</evidence>
<comment type="catalytic activity">
    <reaction evidence="9">
        <text>L-tyrosyl-[protein] + ATP = O-phospho-L-tyrosyl-[protein] + ADP + H(+)</text>
        <dbReference type="Rhea" id="RHEA:10596"/>
        <dbReference type="Rhea" id="RHEA-COMP:10136"/>
        <dbReference type="Rhea" id="RHEA-COMP:20101"/>
        <dbReference type="ChEBI" id="CHEBI:15378"/>
        <dbReference type="ChEBI" id="CHEBI:30616"/>
        <dbReference type="ChEBI" id="CHEBI:46858"/>
        <dbReference type="ChEBI" id="CHEBI:61978"/>
        <dbReference type="ChEBI" id="CHEBI:456216"/>
        <dbReference type="EC" id="2.7.12.2"/>
    </reaction>
</comment>
<keyword evidence="3" id="KW-0418">Kinase</keyword>
<dbReference type="Proteomes" id="UP000887540">
    <property type="component" value="Unplaced"/>
</dbReference>
<evidence type="ECO:0000313" key="11">
    <source>
        <dbReference type="Proteomes" id="UP000887540"/>
    </source>
</evidence>
<comment type="catalytic activity">
    <reaction evidence="7">
        <text>L-seryl-[protein] + ATP = O-phospho-L-seryl-[protein] + ADP + H(+)</text>
        <dbReference type="Rhea" id="RHEA:17989"/>
        <dbReference type="Rhea" id="RHEA-COMP:9863"/>
        <dbReference type="Rhea" id="RHEA-COMP:11604"/>
        <dbReference type="ChEBI" id="CHEBI:15378"/>
        <dbReference type="ChEBI" id="CHEBI:29999"/>
        <dbReference type="ChEBI" id="CHEBI:30616"/>
        <dbReference type="ChEBI" id="CHEBI:83421"/>
        <dbReference type="ChEBI" id="CHEBI:456216"/>
        <dbReference type="EC" id="2.7.12.2"/>
    </reaction>
</comment>
<keyword evidence="2" id="KW-0547">Nucleotide-binding</keyword>
<dbReference type="InterPro" id="IPR000719">
    <property type="entry name" value="Prot_kinase_dom"/>
</dbReference>
<dbReference type="EC" id="2.7.12.2" evidence="6"/>
<evidence type="ECO:0000256" key="6">
    <source>
        <dbReference type="ARBA" id="ARBA00038999"/>
    </source>
</evidence>
<dbReference type="PANTHER" id="PTHR48013:SF9">
    <property type="entry name" value="DUAL SPECIFICITY MITOGEN-ACTIVATED PROTEIN KINASE KINASE 5"/>
    <property type="match status" value="1"/>
</dbReference>
<dbReference type="PANTHER" id="PTHR48013">
    <property type="entry name" value="DUAL SPECIFICITY MITOGEN-ACTIVATED PROTEIN KINASE KINASE 5-RELATED"/>
    <property type="match status" value="1"/>
</dbReference>
<evidence type="ECO:0000256" key="7">
    <source>
        <dbReference type="ARBA" id="ARBA00049014"/>
    </source>
</evidence>
<keyword evidence="4" id="KW-0067">ATP-binding</keyword>
<dbReference type="WBParaSite" id="ACRNAN_scaffold11197.g23949.t1">
    <property type="protein sequence ID" value="ACRNAN_scaffold11197.g23949.t1"/>
    <property type="gene ID" value="ACRNAN_scaffold11197.g23949"/>
</dbReference>
<accession>A0A914CJ67</accession>
<dbReference type="Gene3D" id="1.10.510.10">
    <property type="entry name" value="Transferase(Phosphotransferase) domain 1"/>
    <property type="match status" value="1"/>
</dbReference>
<evidence type="ECO:0000313" key="12">
    <source>
        <dbReference type="WBParaSite" id="ACRNAN_scaffold11197.g23949.t1"/>
    </source>
</evidence>
<evidence type="ECO:0000256" key="1">
    <source>
        <dbReference type="ARBA" id="ARBA00022679"/>
    </source>
</evidence>
<evidence type="ECO:0000256" key="9">
    <source>
        <dbReference type="ARBA" id="ARBA00051693"/>
    </source>
</evidence>
<dbReference type="GO" id="GO:0004708">
    <property type="term" value="F:MAP kinase kinase activity"/>
    <property type="evidence" value="ECO:0007669"/>
    <property type="project" value="UniProtKB-EC"/>
</dbReference>
<organism evidence="11 12">
    <name type="scientific">Acrobeloides nanus</name>
    <dbReference type="NCBI Taxonomy" id="290746"/>
    <lineage>
        <taxon>Eukaryota</taxon>
        <taxon>Metazoa</taxon>
        <taxon>Ecdysozoa</taxon>
        <taxon>Nematoda</taxon>
        <taxon>Chromadorea</taxon>
        <taxon>Rhabditida</taxon>
        <taxon>Tylenchina</taxon>
        <taxon>Cephalobomorpha</taxon>
        <taxon>Cephaloboidea</taxon>
        <taxon>Cephalobidae</taxon>
        <taxon>Acrobeloides</taxon>
    </lineage>
</organism>
<reference evidence="12" key="1">
    <citation type="submission" date="2022-11" db="UniProtKB">
        <authorList>
            <consortium name="WormBaseParasite"/>
        </authorList>
    </citation>
    <scope>IDENTIFICATION</scope>
</reference>
<evidence type="ECO:0000256" key="8">
    <source>
        <dbReference type="ARBA" id="ARBA00049299"/>
    </source>
</evidence>
<dbReference type="Pfam" id="PF00069">
    <property type="entry name" value="Pkinase"/>
    <property type="match status" value="1"/>
</dbReference>
<protein>
    <recommendedName>
        <fullName evidence="6">mitogen-activated protein kinase kinase</fullName>
        <ecNumber evidence="6">2.7.12.2</ecNumber>
    </recommendedName>
</protein>
<dbReference type="AlphaFoldDB" id="A0A914CJ67"/>
<name>A0A914CJ67_9BILA</name>
<evidence type="ECO:0000259" key="10">
    <source>
        <dbReference type="PROSITE" id="PS50011"/>
    </source>
</evidence>